<dbReference type="InterPro" id="IPR029058">
    <property type="entry name" value="AB_hydrolase_fold"/>
</dbReference>
<dbReference type="RefSeq" id="WP_238726448.1">
    <property type="nucleotide sequence ID" value="NZ_JAHQCX010000003.1"/>
</dbReference>
<keyword evidence="1 3" id="KW-0378">Hydrolase</keyword>
<evidence type="ECO:0000313" key="4">
    <source>
        <dbReference type="Proteomes" id="UP001314681"/>
    </source>
</evidence>
<dbReference type="EMBL" id="JAHQCX010000003">
    <property type="protein sequence ID" value="MBU9725572.1"/>
    <property type="molecule type" value="Genomic_DNA"/>
</dbReference>
<dbReference type="Pfam" id="PF20434">
    <property type="entry name" value="BD-FAE"/>
    <property type="match status" value="1"/>
</dbReference>
<accession>A0ABS6K4X6</accession>
<dbReference type="Gene3D" id="3.40.50.1820">
    <property type="entry name" value="alpha/beta hydrolase"/>
    <property type="match status" value="1"/>
</dbReference>
<dbReference type="InterPro" id="IPR050300">
    <property type="entry name" value="GDXG_lipolytic_enzyme"/>
</dbReference>
<sequence length="291" mass="33180">MKVRKHYLSKADSQAYFTAYLIDDYKEYQQGVKRPVVLICPGGGFMKLSEREGEPVALTFLQKGYHAIVLHYSIATAQDVRSDIFFRALREVGITVRTLYEKEEQWHVDTSSIILVGFSAGAHLAAFYSNCWSDSEMAKTLDTVSARLKIRAVVLGYPLCDLRILSRFLTDDDSMNIEVKAFLERSIEVICKDKSPGILTLEKLSPVCQVNENTRPAFIWHTAEDEMISVENALEYALQLSRHQIPYELHVFERGVHGLALANEFTAGRPEEINSSCQEWTALMFQWLNEK</sequence>
<dbReference type="PANTHER" id="PTHR48081:SF6">
    <property type="entry name" value="PEPTIDASE S9 PROLYL OLIGOPEPTIDASE CATALYTIC DOMAIN-CONTAINING PROTEIN"/>
    <property type="match status" value="1"/>
</dbReference>
<dbReference type="PANTHER" id="PTHR48081">
    <property type="entry name" value="AB HYDROLASE SUPERFAMILY PROTEIN C4A8.06C"/>
    <property type="match status" value="1"/>
</dbReference>
<protein>
    <submittedName>
        <fullName evidence="3">Alpha/beta hydrolase</fullName>
    </submittedName>
</protein>
<name>A0ABS6K4X6_9FIRM</name>
<dbReference type="GO" id="GO:0016787">
    <property type="term" value="F:hydrolase activity"/>
    <property type="evidence" value="ECO:0007669"/>
    <property type="project" value="UniProtKB-KW"/>
</dbReference>
<organism evidence="3 4">
    <name type="scientific">Diplocloster modestus</name>
    <dbReference type="NCBI Taxonomy" id="2850322"/>
    <lineage>
        <taxon>Bacteria</taxon>
        <taxon>Bacillati</taxon>
        <taxon>Bacillota</taxon>
        <taxon>Clostridia</taxon>
        <taxon>Lachnospirales</taxon>
        <taxon>Lachnospiraceae</taxon>
        <taxon>Diplocloster</taxon>
    </lineage>
</organism>
<keyword evidence="4" id="KW-1185">Reference proteome</keyword>
<evidence type="ECO:0000313" key="3">
    <source>
        <dbReference type="EMBL" id="MBU9725572.1"/>
    </source>
</evidence>
<proteinExistence type="predicted"/>
<reference evidence="3 4" key="1">
    <citation type="submission" date="2021-06" db="EMBL/GenBank/DDBJ databases">
        <title>Description of novel taxa of the family Lachnospiraceae.</title>
        <authorList>
            <person name="Chaplin A.V."/>
            <person name="Sokolova S.R."/>
            <person name="Pikina A.P."/>
            <person name="Korzhanova M."/>
            <person name="Belova V."/>
            <person name="Korostin D."/>
            <person name="Efimov B.A."/>
        </authorList>
    </citation>
    <scope>NUCLEOTIDE SEQUENCE [LARGE SCALE GENOMIC DNA]</scope>
    <source>
        <strain evidence="3 4">ASD4241</strain>
    </source>
</reference>
<dbReference type="Proteomes" id="UP001314681">
    <property type="component" value="Unassembled WGS sequence"/>
</dbReference>
<dbReference type="SUPFAM" id="SSF53474">
    <property type="entry name" value="alpha/beta-Hydrolases"/>
    <property type="match status" value="1"/>
</dbReference>
<comment type="caution">
    <text evidence="3">The sequence shown here is derived from an EMBL/GenBank/DDBJ whole genome shotgun (WGS) entry which is preliminary data.</text>
</comment>
<feature type="domain" description="BD-FAE-like" evidence="2">
    <location>
        <begin position="25"/>
        <end position="234"/>
    </location>
</feature>
<dbReference type="InterPro" id="IPR049492">
    <property type="entry name" value="BD-FAE-like_dom"/>
</dbReference>
<gene>
    <name evidence="3" type="ORF">KTH90_06040</name>
</gene>
<evidence type="ECO:0000259" key="2">
    <source>
        <dbReference type="Pfam" id="PF20434"/>
    </source>
</evidence>
<evidence type="ECO:0000256" key="1">
    <source>
        <dbReference type="ARBA" id="ARBA00022801"/>
    </source>
</evidence>